<evidence type="ECO:0000313" key="4">
    <source>
        <dbReference type="Proteomes" id="UP001151518"/>
    </source>
</evidence>
<gene>
    <name evidence="3" type="ORF">GGI25_005973</name>
</gene>
<dbReference type="Proteomes" id="UP001151518">
    <property type="component" value="Unassembled WGS sequence"/>
</dbReference>
<dbReference type="OrthoDB" id="29523at2759"/>
<feature type="compositionally biased region" description="Basic and acidic residues" evidence="1">
    <location>
        <begin position="231"/>
        <end position="251"/>
    </location>
</feature>
<feature type="domain" description="G-patch" evidence="2">
    <location>
        <begin position="5"/>
        <end position="51"/>
    </location>
</feature>
<evidence type="ECO:0000313" key="3">
    <source>
        <dbReference type="EMBL" id="KAJ2670000.1"/>
    </source>
</evidence>
<dbReference type="AlphaFoldDB" id="A0A9W8KVR2"/>
<evidence type="ECO:0000256" key="1">
    <source>
        <dbReference type="SAM" id="MobiDB-lite"/>
    </source>
</evidence>
<sequence length="266" mass="29376">MVAAASNFAEQQLEKYGWKKGEGLGKNREGVKRAITISRRTDNRGIGSDSNQWNSNWWDHLYNRASGGSSTGTTEPDTLSADNEESNYQSKLSMAAKEPDTLTAYQGMFVRASATNISTIPTAKALITCERVDRTKLVRDGGVHLGSIGLTDEELFAACEGRTARKGARAEQSGKLSRVNGNGMPRPEVAARIEAALTGRLHEMVCTEKKRKRSEGKSDSKKKKEKRKSSRVKDKPESSKNSKEKLENGSKKKDKKHAKKEKRSND</sequence>
<reference evidence="3" key="1">
    <citation type="submission" date="2022-07" db="EMBL/GenBank/DDBJ databases">
        <title>Phylogenomic reconstructions and comparative analyses of Kickxellomycotina fungi.</title>
        <authorList>
            <person name="Reynolds N.K."/>
            <person name="Stajich J.E."/>
            <person name="Barry K."/>
            <person name="Grigoriev I.V."/>
            <person name="Crous P."/>
            <person name="Smith M.E."/>
        </authorList>
    </citation>
    <scope>NUCLEOTIDE SEQUENCE</scope>
    <source>
        <strain evidence="3">NRRL 3115</strain>
    </source>
</reference>
<evidence type="ECO:0000259" key="2">
    <source>
        <dbReference type="PROSITE" id="PS50174"/>
    </source>
</evidence>
<comment type="caution">
    <text evidence="3">The sequence shown here is derived from an EMBL/GenBank/DDBJ whole genome shotgun (WGS) entry which is preliminary data.</text>
</comment>
<dbReference type="Pfam" id="PF01585">
    <property type="entry name" value="G-patch"/>
    <property type="match status" value="1"/>
</dbReference>
<feature type="compositionally biased region" description="Basic residues" evidence="1">
    <location>
        <begin position="252"/>
        <end position="266"/>
    </location>
</feature>
<dbReference type="PROSITE" id="PS50174">
    <property type="entry name" value="G_PATCH"/>
    <property type="match status" value="1"/>
</dbReference>
<feature type="region of interest" description="Disordered" evidence="1">
    <location>
        <begin position="163"/>
        <end position="185"/>
    </location>
</feature>
<dbReference type="GO" id="GO:0003676">
    <property type="term" value="F:nucleic acid binding"/>
    <property type="evidence" value="ECO:0007669"/>
    <property type="project" value="InterPro"/>
</dbReference>
<dbReference type="PANTHER" id="PTHR23149:SF9">
    <property type="entry name" value="G PATCH DOMAIN-CONTAINING PROTEIN 4"/>
    <property type="match status" value="1"/>
</dbReference>
<organism evidence="3 4">
    <name type="scientific">Coemansia spiralis</name>
    <dbReference type="NCBI Taxonomy" id="417178"/>
    <lineage>
        <taxon>Eukaryota</taxon>
        <taxon>Fungi</taxon>
        <taxon>Fungi incertae sedis</taxon>
        <taxon>Zoopagomycota</taxon>
        <taxon>Kickxellomycotina</taxon>
        <taxon>Kickxellomycetes</taxon>
        <taxon>Kickxellales</taxon>
        <taxon>Kickxellaceae</taxon>
        <taxon>Coemansia</taxon>
    </lineage>
</organism>
<feature type="region of interest" description="Disordered" evidence="1">
    <location>
        <begin position="67"/>
        <end position="86"/>
    </location>
</feature>
<feature type="compositionally biased region" description="Basic residues" evidence="1">
    <location>
        <begin position="209"/>
        <end position="230"/>
    </location>
</feature>
<protein>
    <recommendedName>
        <fullName evidence="2">G-patch domain-containing protein</fullName>
    </recommendedName>
</protein>
<dbReference type="SMART" id="SM00443">
    <property type="entry name" value="G_patch"/>
    <property type="match status" value="1"/>
</dbReference>
<proteinExistence type="predicted"/>
<accession>A0A9W8KVR2</accession>
<dbReference type="InterPro" id="IPR050656">
    <property type="entry name" value="PINX1"/>
</dbReference>
<dbReference type="InterPro" id="IPR000467">
    <property type="entry name" value="G_patch_dom"/>
</dbReference>
<dbReference type="PANTHER" id="PTHR23149">
    <property type="entry name" value="G PATCH DOMAIN CONTAINING PROTEIN"/>
    <property type="match status" value="1"/>
</dbReference>
<feature type="region of interest" description="Disordered" evidence="1">
    <location>
        <begin position="204"/>
        <end position="266"/>
    </location>
</feature>
<name>A0A9W8KVR2_9FUNG</name>
<dbReference type="GO" id="GO:0005730">
    <property type="term" value="C:nucleolus"/>
    <property type="evidence" value="ECO:0007669"/>
    <property type="project" value="TreeGrafter"/>
</dbReference>
<dbReference type="EMBL" id="JANBTW010000135">
    <property type="protein sequence ID" value="KAJ2670000.1"/>
    <property type="molecule type" value="Genomic_DNA"/>
</dbReference>